<reference evidence="2 4" key="1">
    <citation type="submission" date="2013-02" db="EMBL/GenBank/DDBJ databases">
        <title>The Genome Sequence of Enterococcus gilvus ATCC BAA-350.</title>
        <authorList>
            <consortium name="The Broad Institute Genome Sequencing Platform"/>
            <consortium name="The Broad Institute Genome Sequencing Center for Infectious Disease"/>
            <person name="Earl A.M."/>
            <person name="Gilmore M.S."/>
            <person name="Lebreton F."/>
            <person name="Walker B."/>
            <person name="Young S.K."/>
            <person name="Zeng Q."/>
            <person name="Gargeya S."/>
            <person name="Fitzgerald M."/>
            <person name="Haas B."/>
            <person name="Abouelleil A."/>
            <person name="Alvarado L."/>
            <person name="Arachchi H.M."/>
            <person name="Berlin A.M."/>
            <person name="Chapman S.B."/>
            <person name="Dewar J."/>
            <person name="Goldberg J."/>
            <person name="Griggs A."/>
            <person name="Gujja S."/>
            <person name="Hansen M."/>
            <person name="Howarth C."/>
            <person name="Imamovic A."/>
            <person name="Larimer J."/>
            <person name="McCowan C."/>
            <person name="Murphy C."/>
            <person name="Neiman D."/>
            <person name="Pearson M."/>
            <person name="Priest M."/>
            <person name="Roberts A."/>
            <person name="Saif S."/>
            <person name="Shea T."/>
            <person name="Sisk P."/>
            <person name="Sykes S."/>
            <person name="Wortman J."/>
            <person name="Nusbaum C."/>
            <person name="Birren B."/>
        </authorList>
    </citation>
    <scope>NUCLEOTIDE SEQUENCE [LARGE SCALE GENOMIC DNA]</scope>
    <source>
        <strain evidence="2 4">ATCC BAA-350</strain>
    </source>
</reference>
<feature type="domain" description="DUF2786" evidence="1">
    <location>
        <begin position="12"/>
        <end position="46"/>
    </location>
</feature>
<dbReference type="PATRIC" id="fig|1158614.3.peg.4102"/>
<evidence type="ECO:0000313" key="2">
    <source>
        <dbReference type="EMBL" id="EOI51583.1"/>
    </source>
</evidence>
<dbReference type="Proteomes" id="UP000014160">
    <property type="component" value="Unassembled WGS sequence"/>
</dbReference>
<accession>R2XAE0</accession>
<proteinExistence type="predicted"/>
<gene>
    <name evidence="3" type="ORF">I592_03999</name>
    <name evidence="2" type="ORF">UKC_04124</name>
</gene>
<comment type="caution">
    <text evidence="2">The sequence shown here is derived from an EMBL/GenBank/DDBJ whole genome shotgun (WGS) entry which is preliminary data.</text>
</comment>
<dbReference type="EMBL" id="AJDQ01000032">
    <property type="protein sequence ID" value="EOI51583.1"/>
    <property type="molecule type" value="Genomic_DNA"/>
</dbReference>
<dbReference type="InterPro" id="IPR024498">
    <property type="entry name" value="DUF2786"/>
</dbReference>
<keyword evidence="5" id="KW-1185">Reference proteome</keyword>
<dbReference type="HOGENOM" id="CLU_074062_2_0_9"/>
<dbReference type="EMBL" id="ASWH01000003">
    <property type="protein sequence ID" value="EOW78406.1"/>
    <property type="molecule type" value="Genomic_DNA"/>
</dbReference>
<dbReference type="Pfam" id="PF10979">
    <property type="entry name" value="DUF2786"/>
    <property type="match status" value="1"/>
</dbReference>
<reference evidence="3 5" key="2">
    <citation type="submission" date="2013-03" db="EMBL/GenBank/DDBJ databases">
        <title>The Genome Sequence of Enterococcus gilvus ATCC BAA-350 (PacBio/Illumina hybrid assembly).</title>
        <authorList>
            <consortium name="The Broad Institute Genomics Platform"/>
            <consortium name="The Broad Institute Genome Sequencing Center for Infectious Disease"/>
            <person name="Earl A."/>
            <person name="Russ C."/>
            <person name="Gilmore M."/>
            <person name="Surin D."/>
            <person name="Walker B."/>
            <person name="Young S."/>
            <person name="Zeng Q."/>
            <person name="Gargeya S."/>
            <person name="Fitzgerald M."/>
            <person name="Haas B."/>
            <person name="Abouelleil A."/>
            <person name="Allen A.W."/>
            <person name="Alvarado L."/>
            <person name="Arachchi H.M."/>
            <person name="Berlin A.M."/>
            <person name="Chapman S.B."/>
            <person name="Gainer-Dewar J."/>
            <person name="Goldberg J."/>
            <person name="Griggs A."/>
            <person name="Gujja S."/>
            <person name="Hansen M."/>
            <person name="Howarth C."/>
            <person name="Imamovic A."/>
            <person name="Ireland A."/>
            <person name="Larimer J."/>
            <person name="McCowan C."/>
            <person name="Murphy C."/>
            <person name="Pearson M."/>
            <person name="Poon T.W."/>
            <person name="Priest M."/>
            <person name="Roberts A."/>
            <person name="Saif S."/>
            <person name="Shea T."/>
            <person name="Sisk P."/>
            <person name="Sykes S."/>
            <person name="Wortman J."/>
            <person name="Nusbaum C."/>
            <person name="Birren B."/>
        </authorList>
    </citation>
    <scope>NUCLEOTIDE SEQUENCE [LARGE SCALE GENOMIC DNA]</scope>
    <source>
        <strain evidence="3 5">ATCC BAA-350</strain>
    </source>
</reference>
<evidence type="ECO:0000259" key="1">
    <source>
        <dbReference type="Pfam" id="PF10979"/>
    </source>
</evidence>
<name>R2XAE0_9ENTE</name>
<organism evidence="2 4">
    <name type="scientific">Enterococcus gilvus ATCC BAA-350</name>
    <dbReference type="NCBI Taxonomy" id="1158614"/>
    <lineage>
        <taxon>Bacteria</taxon>
        <taxon>Bacillati</taxon>
        <taxon>Bacillota</taxon>
        <taxon>Bacilli</taxon>
        <taxon>Lactobacillales</taxon>
        <taxon>Enterococcaceae</taxon>
        <taxon>Enterococcus</taxon>
    </lineage>
</organism>
<evidence type="ECO:0000313" key="4">
    <source>
        <dbReference type="Proteomes" id="UP000013750"/>
    </source>
</evidence>
<dbReference type="eggNOG" id="ENOG5032UYI">
    <property type="taxonomic scope" value="Bacteria"/>
</dbReference>
<protein>
    <recommendedName>
        <fullName evidence="1">DUF2786 domain-containing protein</fullName>
    </recommendedName>
</protein>
<dbReference type="Proteomes" id="UP000013750">
    <property type="component" value="Unassembled WGS sequence"/>
</dbReference>
<dbReference type="AlphaFoldDB" id="R2XAE0"/>
<evidence type="ECO:0000313" key="5">
    <source>
        <dbReference type="Proteomes" id="UP000014160"/>
    </source>
</evidence>
<evidence type="ECO:0000313" key="3">
    <source>
        <dbReference type="EMBL" id="EOW78406.1"/>
    </source>
</evidence>
<sequence>MGEWGLENKRQQKIQKLLALANDANDEESMTALAKAQELMLEHKITEDDLFYYKQQQTKREVVDKVIYQGRPEVKRKWKRKCQLKQDYIEGYLRGLSSALNEQVTTKGYELALQLPEAVIQAIEKKKFVEGKDVSHKVQDNEALVAGFKDGLKYKQREMIT</sequence>